<accession>A0A1F8FXI1</accession>
<dbReference type="EMBL" id="MGJZ01000002">
    <property type="protein sequence ID" value="OGN17887.1"/>
    <property type="molecule type" value="Genomic_DNA"/>
</dbReference>
<gene>
    <name evidence="1" type="ORF">A3C88_01015</name>
</gene>
<dbReference type="SUPFAM" id="SSF64182">
    <property type="entry name" value="DHH phosphoesterases"/>
    <property type="match status" value="1"/>
</dbReference>
<evidence type="ECO:0000313" key="2">
    <source>
        <dbReference type="Proteomes" id="UP000178117"/>
    </source>
</evidence>
<evidence type="ECO:0000313" key="1">
    <source>
        <dbReference type="EMBL" id="OGN17887.1"/>
    </source>
</evidence>
<proteinExistence type="predicted"/>
<dbReference type="PANTHER" id="PTHR42146">
    <property type="entry name" value="3',5'-CYCLIC-NUCLEOTIDE PHOSPHODIESTERASE"/>
    <property type="match status" value="1"/>
</dbReference>
<dbReference type="PANTHER" id="PTHR42146:SF1">
    <property type="entry name" value="OLIGORIBONUCLEASE NRNB"/>
    <property type="match status" value="1"/>
</dbReference>
<sequence>MNKEIIVFYHGLCRDGFTAAWAAWKKFGDEARYIPVIWSNLKEEKQLISVNGKEVYFLDYCPTRENLEPIIQEAKSVVVIDHHVSREEVVKSLPGSVYDKNHCGAVLAWQYFHPDKPVPQLCLYVEDSDLWNLKIQNSDSVLNYIDFKYSRNFTDWNRLAETMEKEQERNIFADQGKILVEYRRSVVDLIITQQGQIVDFEGYEVIAVNAPRYFRSEIGNQSAILKPPFGIVWSYTPEEISISLRGISDLDLTKLSGKYGGGGHIRAANFRLPLGSPLPWKVISPYDPNYHEK</sequence>
<dbReference type="InterPro" id="IPR052968">
    <property type="entry name" value="Nucleotide_metab_enz"/>
</dbReference>
<reference evidence="1 2" key="1">
    <citation type="journal article" date="2016" name="Nat. Commun.">
        <title>Thousands of microbial genomes shed light on interconnected biogeochemical processes in an aquifer system.</title>
        <authorList>
            <person name="Anantharaman K."/>
            <person name="Brown C.T."/>
            <person name="Hug L.A."/>
            <person name="Sharon I."/>
            <person name="Castelle C.J."/>
            <person name="Probst A.J."/>
            <person name="Thomas B.C."/>
            <person name="Singh A."/>
            <person name="Wilkins M.J."/>
            <person name="Karaoz U."/>
            <person name="Brodie E.L."/>
            <person name="Williams K.H."/>
            <person name="Hubbard S.S."/>
            <person name="Banfield J.F."/>
        </authorList>
    </citation>
    <scope>NUCLEOTIDE SEQUENCE [LARGE SCALE GENOMIC DNA]</scope>
</reference>
<dbReference type="InterPro" id="IPR038763">
    <property type="entry name" value="DHH_sf"/>
</dbReference>
<dbReference type="Gene3D" id="3.10.310.30">
    <property type="match status" value="1"/>
</dbReference>
<dbReference type="STRING" id="1802685.A3C88_01015"/>
<organism evidence="1 2">
    <name type="scientific">Candidatus Yanofskybacteria bacterium RIFCSPHIGHO2_02_FULL_50_12</name>
    <dbReference type="NCBI Taxonomy" id="1802685"/>
    <lineage>
        <taxon>Bacteria</taxon>
        <taxon>Candidatus Yanofskyibacteriota</taxon>
    </lineage>
</organism>
<dbReference type="AlphaFoldDB" id="A0A1F8FXI1"/>
<name>A0A1F8FXI1_9BACT</name>
<protein>
    <recommendedName>
        <fullName evidence="3">DHHA1 domain-containing protein</fullName>
    </recommendedName>
</protein>
<comment type="caution">
    <text evidence="1">The sequence shown here is derived from an EMBL/GenBank/DDBJ whole genome shotgun (WGS) entry which is preliminary data.</text>
</comment>
<dbReference type="Proteomes" id="UP000178117">
    <property type="component" value="Unassembled WGS sequence"/>
</dbReference>
<evidence type="ECO:0008006" key="3">
    <source>
        <dbReference type="Google" id="ProtNLM"/>
    </source>
</evidence>